<dbReference type="EMBL" id="UYRT01021013">
    <property type="protein sequence ID" value="VDK59675.1"/>
    <property type="molecule type" value="Genomic_DNA"/>
</dbReference>
<name>A0A3P6RZF2_9BILA</name>
<protein>
    <submittedName>
        <fullName evidence="1">Uncharacterized protein</fullName>
    </submittedName>
</protein>
<organism evidence="1 2">
    <name type="scientific">Gongylonema pulchrum</name>
    <dbReference type="NCBI Taxonomy" id="637853"/>
    <lineage>
        <taxon>Eukaryota</taxon>
        <taxon>Metazoa</taxon>
        <taxon>Ecdysozoa</taxon>
        <taxon>Nematoda</taxon>
        <taxon>Chromadorea</taxon>
        <taxon>Rhabditida</taxon>
        <taxon>Spirurina</taxon>
        <taxon>Spiruromorpha</taxon>
        <taxon>Spiruroidea</taxon>
        <taxon>Gongylonematidae</taxon>
        <taxon>Gongylonema</taxon>
    </lineage>
</organism>
<reference evidence="1 2" key="1">
    <citation type="submission" date="2018-11" db="EMBL/GenBank/DDBJ databases">
        <authorList>
            <consortium name="Pathogen Informatics"/>
        </authorList>
    </citation>
    <scope>NUCLEOTIDE SEQUENCE [LARGE SCALE GENOMIC DNA]</scope>
</reference>
<evidence type="ECO:0000313" key="1">
    <source>
        <dbReference type="EMBL" id="VDK59675.1"/>
    </source>
</evidence>
<keyword evidence="2" id="KW-1185">Reference proteome</keyword>
<sequence>MLKLITSHTLNDTSFVELRERLDTFRQWLDDYRDTIWDSAGQDTVSANKITAVVAKRVDRFKAVAANISEIKAKAADEISEAINKVEIAKKEKILNMFDDFKVIHNFSCSLLP</sequence>
<gene>
    <name evidence="1" type="ORF">GPUH_LOCUS7789</name>
</gene>
<evidence type="ECO:0000313" key="2">
    <source>
        <dbReference type="Proteomes" id="UP000271098"/>
    </source>
</evidence>
<dbReference type="AlphaFoldDB" id="A0A3P6RZF2"/>
<dbReference type="Proteomes" id="UP000271098">
    <property type="component" value="Unassembled WGS sequence"/>
</dbReference>
<dbReference type="OrthoDB" id="5865605at2759"/>
<accession>A0A3P6RZF2</accession>
<proteinExistence type="predicted"/>